<organism evidence="1 2">
    <name type="scientific">Thermoproteus sp. AZ2</name>
    <dbReference type="NCBI Taxonomy" id="1609232"/>
    <lineage>
        <taxon>Archaea</taxon>
        <taxon>Thermoproteota</taxon>
        <taxon>Thermoprotei</taxon>
        <taxon>Thermoproteales</taxon>
        <taxon>Thermoproteaceae</taxon>
        <taxon>Thermoproteus</taxon>
    </lineage>
</organism>
<reference evidence="1" key="1">
    <citation type="submission" date="2024-07" db="EMBL/GenBank/DDBJ databases">
        <title>Metagenome and Metagenome-Assembled Genomes of Archaea from a hot spring from the geothermal field of Los Azufres, Mexico.</title>
        <authorList>
            <person name="Marin-Paredes R."/>
            <person name="Martinez-Romero E."/>
            <person name="Servin-Garciduenas L.E."/>
        </authorList>
    </citation>
    <scope>NUCLEOTIDE SEQUENCE</scope>
</reference>
<dbReference type="Proteomes" id="UP000033636">
    <property type="component" value="Unassembled WGS sequence"/>
</dbReference>
<accession>A0ACC6V2C1</accession>
<proteinExistence type="predicted"/>
<name>A0ACC6V2C1_9CREN</name>
<gene>
    <name evidence="1" type="ORF">TU35_005985</name>
</gene>
<dbReference type="EMBL" id="JZWT02000014">
    <property type="protein sequence ID" value="MFB6490780.1"/>
    <property type="molecule type" value="Genomic_DNA"/>
</dbReference>
<comment type="caution">
    <text evidence="1">The sequence shown here is derived from an EMBL/GenBank/DDBJ whole genome shotgun (WGS) entry which is preliminary data.</text>
</comment>
<protein>
    <submittedName>
        <fullName evidence="1">BtpA/SgcQ family protein</fullName>
    </submittedName>
</protein>
<sequence length="255" mass="26708">MRLPRIIGVVHLPPLPGSPRYSPPFSRVLEFAVSNAKALEEAGFDGVILENFNDAPFRPRVREAETIAAMAVAVRAAVEAVSIPVGVNLLRNSAPEAAAVAAVAGARFIRANALCEVVSAPEGLLEPVAREVAEVLARLRADVAVLADIYVKHGYPLHQRPISEVARDCAERGGAAAVVVTGARTGSPPDPSLIGEAAAGGLPVYVGSGTTPSNLGEFKGAYGFIVGTYLKRPDGSIDRGRAEEYVEAARRVLNI</sequence>
<evidence type="ECO:0000313" key="1">
    <source>
        <dbReference type="EMBL" id="MFB6490780.1"/>
    </source>
</evidence>
<evidence type="ECO:0000313" key="2">
    <source>
        <dbReference type="Proteomes" id="UP000033636"/>
    </source>
</evidence>